<feature type="compositionally biased region" description="Polar residues" evidence="1">
    <location>
        <begin position="89"/>
        <end position="100"/>
    </location>
</feature>
<reference evidence="2 3" key="1">
    <citation type="submission" date="2014-03" db="EMBL/GenBank/DDBJ databases">
        <title>Draft Genome Sequences of Four Burkholderia Strains.</title>
        <authorList>
            <person name="Liu X.Y."/>
            <person name="Li C.X."/>
            <person name="Xu J.H."/>
        </authorList>
    </citation>
    <scope>NUCLEOTIDE SEQUENCE [LARGE SCALE GENOMIC DNA]</scope>
    <source>
        <strain evidence="2 3">OP-1</strain>
    </source>
</reference>
<gene>
    <name evidence="2" type="ORF">BG60_21370</name>
</gene>
<feature type="compositionally biased region" description="Basic and acidic residues" evidence="1">
    <location>
        <begin position="38"/>
        <end position="88"/>
    </location>
</feature>
<dbReference type="Proteomes" id="UP000027451">
    <property type="component" value="Unassembled WGS sequence"/>
</dbReference>
<keyword evidence="3" id="KW-1185">Reference proteome</keyword>
<accession>A0A656QHI9</accession>
<feature type="compositionally biased region" description="Basic and acidic residues" evidence="1">
    <location>
        <begin position="11"/>
        <end position="31"/>
    </location>
</feature>
<proteinExistence type="predicted"/>
<feature type="region of interest" description="Disordered" evidence="1">
    <location>
        <begin position="1"/>
        <end position="100"/>
    </location>
</feature>
<dbReference type="AlphaFoldDB" id="A0A656QHI9"/>
<name>A0A656QHI9_9BURK</name>
<sequence>MKQANAGPESVPERGREMASKDREKQARDDASNAPLPHEADQNVESQREHGARDVGKQAHEDLEHGLVDTDRRGGGDYQRDTQRDEHANANSGEGQSKER</sequence>
<evidence type="ECO:0000313" key="3">
    <source>
        <dbReference type="Proteomes" id="UP000027451"/>
    </source>
</evidence>
<evidence type="ECO:0000256" key="1">
    <source>
        <dbReference type="SAM" id="MobiDB-lite"/>
    </source>
</evidence>
<dbReference type="RefSeq" id="WP_034473466.1">
    <property type="nucleotide sequence ID" value="NZ_CP084283.1"/>
</dbReference>
<comment type="caution">
    <text evidence="2">The sequence shown here is derived from an EMBL/GenBank/DDBJ whole genome shotgun (WGS) entry which is preliminary data.</text>
</comment>
<dbReference type="EMBL" id="JFHD01000030">
    <property type="protein sequence ID" value="KDR26842.1"/>
    <property type="molecule type" value="Genomic_DNA"/>
</dbReference>
<evidence type="ECO:0000313" key="2">
    <source>
        <dbReference type="EMBL" id="KDR26842.1"/>
    </source>
</evidence>
<organism evidence="2 3">
    <name type="scientific">Caballeronia zhejiangensis</name>
    <dbReference type="NCBI Taxonomy" id="871203"/>
    <lineage>
        <taxon>Bacteria</taxon>
        <taxon>Pseudomonadati</taxon>
        <taxon>Pseudomonadota</taxon>
        <taxon>Betaproteobacteria</taxon>
        <taxon>Burkholderiales</taxon>
        <taxon>Burkholderiaceae</taxon>
        <taxon>Caballeronia</taxon>
    </lineage>
</organism>
<protein>
    <submittedName>
        <fullName evidence="2">Uncharacterized protein</fullName>
    </submittedName>
</protein>